<feature type="region of interest" description="Disordered" evidence="1">
    <location>
        <begin position="48"/>
        <end position="70"/>
    </location>
</feature>
<dbReference type="EMBL" id="JASNWA010000008">
    <property type="protein sequence ID" value="KAK3171227.1"/>
    <property type="molecule type" value="Genomic_DNA"/>
</dbReference>
<evidence type="ECO:0000313" key="2">
    <source>
        <dbReference type="EMBL" id="KAK3171227.1"/>
    </source>
</evidence>
<feature type="region of interest" description="Disordered" evidence="1">
    <location>
        <begin position="194"/>
        <end position="254"/>
    </location>
</feature>
<keyword evidence="3" id="KW-1185">Reference proteome</keyword>
<dbReference type="Proteomes" id="UP001276659">
    <property type="component" value="Unassembled WGS sequence"/>
</dbReference>
<sequence>MGSHPTRLEAAFDVLGTFWEAGLRPEWDDDQTGNQGRVQTKAQAGDHHWLNAGSGQPLLDESPEELDSTVSTPKEELYCRTKRALGLKRDFSDPVEGAPRSRTPTGNVLDRVSSTLWDVAMKRIMASSANTSVSDLSIAAPRRHRFRPATVYSTTSSIREMMMGKPHISTPDPEEMYSGADSQKYVAVKLSEPDNSSFLPSEARRIHTPPLPDDSPGKGKHRNFFFDYSAPTTQEASRQESTRPGTGGRTGRVSDMEWYRRKLDAVDSMPISREGFAASVPDHLPTSPLCPRHPKHKSAGTSNYPYHGKNKVSTLGIKTPTPEEDEGFMSQNWW</sequence>
<evidence type="ECO:0000256" key="1">
    <source>
        <dbReference type="SAM" id="MobiDB-lite"/>
    </source>
</evidence>
<comment type="caution">
    <text evidence="2">The sequence shown here is derived from an EMBL/GenBank/DDBJ whole genome shotgun (WGS) entry which is preliminary data.</text>
</comment>
<organism evidence="2 3">
    <name type="scientific">Lepraria neglecta</name>
    <dbReference type="NCBI Taxonomy" id="209136"/>
    <lineage>
        <taxon>Eukaryota</taxon>
        <taxon>Fungi</taxon>
        <taxon>Dikarya</taxon>
        <taxon>Ascomycota</taxon>
        <taxon>Pezizomycotina</taxon>
        <taxon>Lecanoromycetes</taxon>
        <taxon>OSLEUM clade</taxon>
        <taxon>Lecanoromycetidae</taxon>
        <taxon>Lecanorales</taxon>
        <taxon>Lecanorineae</taxon>
        <taxon>Stereocaulaceae</taxon>
        <taxon>Lepraria</taxon>
    </lineage>
</organism>
<accession>A0AAD9Z6R5</accession>
<evidence type="ECO:0000313" key="3">
    <source>
        <dbReference type="Proteomes" id="UP001276659"/>
    </source>
</evidence>
<feature type="region of interest" description="Disordered" evidence="1">
    <location>
        <begin position="278"/>
        <end position="334"/>
    </location>
</feature>
<gene>
    <name evidence="2" type="ORF">OEA41_003311</name>
</gene>
<reference evidence="2" key="1">
    <citation type="submission" date="2022-11" db="EMBL/GenBank/DDBJ databases">
        <title>Chromosomal genome sequence assembly and mating type (MAT) locus characterization of the leprose asexual lichenized fungus Lepraria neglecta (Nyl.) Erichsen.</title>
        <authorList>
            <person name="Allen J.L."/>
            <person name="Pfeffer B."/>
        </authorList>
    </citation>
    <scope>NUCLEOTIDE SEQUENCE</scope>
    <source>
        <strain evidence="2">Allen 5258</strain>
    </source>
</reference>
<proteinExistence type="predicted"/>
<protein>
    <submittedName>
        <fullName evidence="2">Uncharacterized protein</fullName>
    </submittedName>
</protein>
<name>A0AAD9Z6R5_9LECA</name>
<dbReference type="AlphaFoldDB" id="A0AAD9Z6R5"/>